<proteinExistence type="predicted"/>
<reference evidence="6 7" key="1">
    <citation type="submission" date="2022-06" db="EMBL/GenBank/DDBJ databases">
        <title>Draft genome sequence of type strain Streptomyces rubrisoli DSM 42083.</title>
        <authorList>
            <person name="Duangmal K."/>
            <person name="Klaysubun C."/>
        </authorList>
    </citation>
    <scope>NUCLEOTIDE SEQUENCE [LARGE SCALE GENOMIC DNA]</scope>
    <source>
        <strain evidence="6 7">DSM 42083</strain>
    </source>
</reference>
<dbReference type="InterPro" id="IPR003313">
    <property type="entry name" value="AraC-bd"/>
</dbReference>
<dbReference type="SMART" id="SM00342">
    <property type="entry name" value="HTH_ARAC"/>
    <property type="match status" value="1"/>
</dbReference>
<dbReference type="InterPro" id="IPR014710">
    <property type="entry name" value="RmlC-like_jellyroll"/>
</dbReference>
<keyword evidence="1" id="KW-0805">Transcription regulation</keyword>
<name>A0ABT1PKD5_9ACTN</name>
<feature type="domain" description="HTH araC/xylS-type" evidence="5">
    <location>
        <begin position="195"/>
        <end position="292"/>
    </location>
</feature>
<dbReference type="PANTHER" id="PTHR46796:SF2">
    <property type="entry name" value="TRANSCRIPTIONAL REGULATORY PROTEIN"/>
    <property type="match status" value="1"/>
</dbReference>
<dbReference type="InterPro" id="IPR009057">
    <property type="entry name" value="Homeodomain-like_sf"/>
</dbReference>
<keyword evidence="3" id="KW-0804">Transcription</keyword>
<protein>
    <submittedName>
        <fullName evidence="6">AraC family transcriptional regulator</fullName>
    </submittedName>
</protein>
<dbReference type="PROSITE" id="PS01124">
    <property type="entry name" value="HTH_ARAC_FAMILY_2"/>
    <property type="match status" value="1"/>
</dbReference>
<dbReference type="InterPro" id="IPR050204">
    <property type="entry name" value="AraC_XylS_family_regulators"/>
</dbReference>
<dbReference type="InterPro" id="IPR018060">
    <property type="entry name" value="HTH_AraC"/>
</dbReference>
<dbReference type="EMBL" id="JANFNH010000039">
    <property type="protein sequence ID" value="MCQ4045256.1"/>
    <property type="molecule type" value="Genomic_DNA"/>
</dbReference>
<keyword evidence="7" id="KW-1185">Reference proteome</keyword>
<evidence type="ECO:0000256" key="3">
    <source>
        <dbReference type="ARBA" id="ARBA00023163"/>
    </source>
</evidence>
<dbReference type="Gene3D" id="1.10.10.60">
    <property type="entry name" value="Homeodomain-like"/>
    <property type="match status" value="2"/>
</dbReference>
<organism evidence="6 7">
    <name type="scientific">Streptantibioticus rubrisoli</name>
    <dbReference type="NCBI Taxonomy" id="1387313"/>
    <lineage>
        <taxon>Bacteria</taxon>
        <taxon>Bacillati</taxon>
        <taxon>Actinomycetota</taxon>
        <taxon>Actinomycetes</taxon>
        <taxon>Kitasatosporales</taxon>
        <taxon>Streptomycetaceae</taxon>
        <taxon>Streptantibioticus</taxon>
    </lineage>
</organism>
<dbReference type="Gene3D" id="2.60.120.10">
    <property type="entry name" value="Jelly Rolls"/>
    <property type="match status" value="1"/>
</dbReference>
<dbReference type="SUPFAM" id="SSF46689">
    <property type="entry name" value="Homeodomain-like"/>
    <property type="match status" value="2"/>
</dbReference>
<gene>
    <name evidence="6" type="ORF">NON19_25295</name>
</gene>
<evidence type="ECO:0000313" key="6">
    <source>
        <dbReference type="EMBL" id="MCQ4045256.1"/>
    </source>
</evidence>
<evidence type="ECO:0000256" key="4">
    <source>
        <dbReference type="SAM" id="MobiDB-lite"/>
    </source>
</evidence>
<evidence type="ECO:0000256" key="2">
    <source>
        <dbReference type="ARBA" id="ARBA00023125"/>
    </source>
</evidence>
<evidence type="ECO:0000313" key="7">
    <source>
        <dbReference type="Proteomes" id="UP001206206"/>
    </source>
</evidence>
<dbReference type="Pfam" id="PF02311">
    <property type="entry name" value="AraC_binding"/>
    <property type="match status" value="1"/>
</dbReference>
<comment type="caution">
    <text evidence="6">The sequence shown here is derived from an EMBL/GenBank/DDBJ whole genome shotgun (WGS) entry which is preliminary data.</text>
</comment>
<dbReference type="Pfam" id="PF12833">
    <property type="entry name" value="HTH_18"/>
    <property type="match status" value="1"/>
</dbReference>
<keyword evidence="2" id="KW-0238">DNA-binding</keyword>
<dbReference type="Proteomes" id="UP001206206">
    <property type="component" value="Unassembled WGS sequence"/>
</dbReference>
<evidence type="ECO:0000259" key="5">
    <source>
        <dbReference type="PROSITE" id="PS01124"/>
    </source>
</evidence>
<sequence length="309" mass="34253">MGEPKDLATFWRPAVRGVEVLHAHFRHHEYPRHAHETATVALMDRGAASFLYRGEVHTASAGDVFLLNPDEVHTGWLAHPEGYRYRVLYLGIEALAQFHDPDSWPTRRRTPPAFRETVVRDPALAAGLDRVHRALATASRDGGGPGPSPHGDTDDGRMLQEHLLMQVGEILRARYAEPGLRPCATATGSEHRAVSAARAYLESRLAEKVSLLDLAATACLSPYRLTRLFSAEVGMPPHAYQNMLRVGRARKLLAEGARGACVAHEVGFCDQAHFNRVFKRYTGLTPRQFQRGVRRDGWPLSHPAGYGHA</sequence>
<feature type="region of interest" description="Disordered" evidence="4">
    <location>
        <begin position="137"/>
        <end position="156"/>
    </location>
</feature>
<dbReference type="RefSeq" id="WP_255931388.1">
    <property type="nucleotide sequence ID" value="NZ_JANFNH010000039.1"/>
</dbReference>
<dbReference type="InterPro" id="IPR037923">
    <property type="entry name" value="HTH-like"/>
</dbReference>
<dbReference type="PANTHER" id="PTHR46796">
    <property type="entry name" value="HTH-TYPE TRANSCRIPTIONAL ACTIVATOR RHAS-RELATED"/>
    <property type="match status" value="1"/>
</dbReference>
<evidence type="ECO:0000256" key="1">
    <source>
        <dbReference type="ARBA" id="ARBA00023015"/>
    </source>
</evidence>
<accession>A0ABT1PKD5</accession>
<dbReference type="SUPFAM" id="SSF51215">
    <property type="entry name" value="Regulatory protein AraC"/>
    <property type="match status" value="1"/>
</dbReference>